<protein>
    <submittedName>
        <fullName evidence="4">Uncharacterized protein</fullName>
    </submittedName>
</protein>
<feature type="transmembrane region" description="Helical" evidence="2">
    <location>
        <begin position="173"/>
        <end position="199"/>
    </location>
</feature>
<dbReference type="EMBL" id="JAPQKH010000006">
    <property type="protein sequence ID" value="KAJ5094236.1"/>
    <property type="molecule type" value="Genomic_DNA"/>
</dbReference>
<evidence type="ECO:0000256" key="3">
    <source>
        <dbReference type="SAM" id="SignalP"/>
    </source>
</evidence>
<dbReference type="Proteomes" id="UP001149165">
    <property type="component" value="Unassembled WGS sequence"/>
</dbReference>
<keyword evidence="2" id="KW-0812">Transmembrane</keyword>
<organism evidence="4 5">
    <name type="scientific">Penicillium angulare</name>
    <dbReference type="NCBI Taxonomy" id="116970"/>
    <lineage>
        <taxon>Eukaryota</taxon>
        <taxon>Fungi</taxon>
        <taxon>Dikarya</taxon>
        <taxon>Ascomycota</taxon>
        <taxon>Pezizomycotina</taxon>
        <taxon>Eurotiomycetes</taxon>
        <taxon>Eurotiomycetidae</taxon>
        <taxon>Eurotiales</taxon>
        <taxon>Aspergillaceae</taxon>
        <taxon>Penicillium</taxon>
    </lineage>
</organism>
<keyword evidence="3" id="KW-0732">Signal</keyword>
<sequence>MKSLAFLFAFLPATLASTCYWPNGDSAGENWIQCPNSVHCCAETEACLSNGLCVAGKYMTVYRGACTDKTWPIADCPRVCYEEITDSWANLYPCPSNNNEVFTCGTSGWSSGVCEAQLGNYTWVSANVTEAQVGVTISSSNSTSSNSSVTTTTSFVTVTSTHSGSGSSSNGSVALGAGLGAGLGVPLVIASAGLVWLYWRMRRQIQSLQQRLGAAETMRSVELPSRNFQAQELEAKPPPSEVASDVKPH</sequence>
<evidence type="ECO:0000256" key="1">
    <source>
        <dbReference type="SAM" id="MobiDB-lite"/>
    </source>
</evidence>
<evidence type="ECO:0000313" key="5">
    <source>
        <dbReference type="Proteomes" id="UP001149165"/>
    </source>
</evidence>
<feature type="region of interest" description="Disordered" evidence="1">
    <location>
        <begin position="225"/>
        <end position="249"/>
    </location>
</feature>
<keyword evidence="5" id="KW-1185">Reference proteome</keyword>
<comment type="caution">
    <text evidence="4">The sequence shown here is derived from an EMBL/GenBank/DDBJ whole genome shotgun (WGS) entry which is preliminary data.</text>
</comment>
<reference evidence="4" key="2">
    <citation type="journal article" date="2023" name="IMA Fungus">
        <title>Comparative genomic study of the Penicillium genus elucidates a diverse pangenome and 15 lateral gene transfer events.</title>
        <authorList>
            <person name="Petersen C."/>
            <person name="Sorensen T."/>
            <person name="Nielsen M.R."/>
            <person name="Sondergaard T.E."/>
            <person name="Sorensen J.L."/>
            <person name="Fitzpatrick D.A."/>
            <person name="Frisvad J.C."/>
            <person name="Nielsen K.L."/>
        </authorList>
    </citation>
    <scope>NUCLEOTIDE SEQUENCE</scope>
    <source>
        <strain evidence="4">IBT 30069</strain>
    </source>
</reference>
<feature type="chain" id="PRO_5040985117" evidence="3">
    <location>
        <begin position="17"/>
        <end position="249"/>
    </location>
</feature>
<keyword evidence="2" id="KW-0472">Membrane</keyword>
<feature type="signal peptide" evidence="3">
    <location>
        <begin position="1"/>
        <end position="16"/>
    </location>
</feature>
<proteinExistence type="predicted"/>
<evidence type="ECO:0000256" key="2">
    <source>
        <dbReference type="SAM" id="Phobius"/>
    </source>
</evidence>
<gene>
    <name evidence="4" type="ORF">N7456_010097</name>
</gene>
<name>A0A9W9F5Z8_9EURO</name>
<keyword evidence="2" id="KW-1133">Transmembrane helix</keyword>
<reference evidence="4" key="1">
    <citation type="submission" date="2022-11" db="EMBL/GenBank/DDBJ databases">
        <authorList>
            <person name="Petersen C."/>
        </authorList>
    </citation>
    <scope>NUCLEOTIDE SEQUENCE</scope>
    <source>
        <strain evidence="4">IBT 30069</strain>
    </source>
</reference>
<evidence type="ECO:0000313" key="4">
    <source>
        <dbReference type="EMBL" id="KAJ5094236.1"/>
    </source>
</evidence>
<dbReference type="OrthoDB" id="5215637at2759"/>
<accession>A0A9W9F5Z8</accession>
<dbReference type="AlphaFoldDB" id="A0A9W9F5Z8"/>